<evidence type="ECO:0000313" key="2">
    <source>
        <dbReference type="Proteomes" id="UP001234989"/>
    </source>
</evidence>
<reference evidence="1" key="1">
    <citation type="submission" date="2023-08" db="EMBL/GenBank/DDBJ databases">
        <title>A de novo genome assembly of Solanum verrucosum Schlechtendal, a Mexican diploid species geographically isolated from the other diploid A-genome species in potato relatives.</title>
        <authorList>
            <person name="Hosaka K."/>
        </authorList>
    </citation>
    <scope>NUCLEOTIDE SEQUENCE</scope>
    <source>
        <tissue evidence="1">Young leaves</tissue>
    </source>
</reference>
<name>A0AAF0TS27_SOLVR</name>
<accession>A0AAF0TS27</accession>
<gene>
    <name evidence="1" type="ORF">MTR67_024157</name>
</gene>
<sequence length="81" mass="8894">GKGVGAPRLSARPKTVSKVWVLECRSSQSTPPSSLKFQGWCPAPLRAPGTLILPIRPPSFRTSFLTTYLCFIVDSSTLRYI</sequence>
<protein>
    <submittedName>
        <fullName evidence="1">Uncharacterized protein</fullName>
    </submittedName>
</protein>
<dbReference type="EMBL" id="CP133616">
    <property type="protein sequence ID" value="WMV30772.1"/>
    <property type="molecule type" value="Genomic_DNA"/>
</dbReference>
<organism evidence="1 2">
    <name type="scientific">Solanum verrucosum</name>
    <dbReference type="NCBI Taxonomy" id="315347"/>
    <lineage>
        <taxon>Eukaryota</taxon>
        <taxon>Viridiplantae</taxon>
        <taxon>Streptophyta</taxon>
        <taxon>Embryophyta</taxon>
        <taxon>Tracheophyta</taxon>
        <taxon>Spermatophyta</taxon>
        <taxon>Magnoliopsida</taxon>
        <taxon>eudicotyledons</taxon>
        <taxon>Gunneridae</taxon>
        <taxon>Pentapetalae</taxon>
        <taxon>asterids</taxon>
        <taxon>lamiids</taxon>
        <taxon>Solanales</taxon>
        <taxon>Solanaceae</taxon>
        <taxon>Solanoideae</taxon>
        <taxon>Solaneae</taxon>
        <taxon>Solanum</taxon>
    </lineage>
</organism>
<proteinExistence type="predicted"/>
<feature type="non-terminal residue" evidence="1">
    <location>
        <position position="1"/>
    </location>
</feature>
<keyword evidence="2" id="KW-1185">Reference proteome</keyword>
<evidence type="ECO:0000313" key="1">
    <source>
        <dbReference type="EMBL" id="WMV30772.1"/>
    </source>
</evidence>
<dbReference type="AlphaFoldDB" id="A0AAF0TS27"/>
<dbReference type="Proteomes" id="UP001234989">
    <property type="component" value="Chromosome 5"/>
</dbReference>